<dbReference type="Proteomes" id="UP000253517">
    <property type="component" value="Unassembled WGS sequence"/>
</dbReference>
<comment type="caution">
    <text evidence="2">The sequence shown here is derived from an EMBL/GenBank/DDBJ whole genome shotgun (WGS) entry which is preliminary data.</text>
</comment>
<evidence type="ECO:0000313" key="2">
    <source>
        <dbReference type="EMBL" id="RCX04744.1"/>
    </source>
</evidence>
<evidence type="ECO:0000256" key="1">
    <source>
        <dbReference type="SAM" id="Coils"/>
    </source>
</evidence>
<protein>
    <recommendedName>
        <fullName evidence="4">S-adenosyl-methyltransferase</fullName>
    </recommendedName>
</protein>
<organism evidence="2 3">
    <name type="scientific">Schleiferia thermophila</name>
    <dbReference type="NCBI Taxonomy" id="884107"/>
    <lineage>
        <taxon>Bacteria</taxon>
        <taxon>Pseudomonadati</taxon>
        <taxon>Bacteroidota</taxon>
        <taxon>Flavobacteriia</taxon>
        <taxon>Flavobacteriales</taxon>
        <taxon>Schleiferiaceae</taxon>
        <taxon>Schleiferia</taxon>
    </lineage>
</organism>
<evidence type="ECO:0008006" key="4">
    <source>
        <dbReference type="Google" id="ProtNLM"/>
    </source>
</evidence>
<keyword evidence="3" id="KW-1185">Reference proteome</keyword>
<dbReference type="Pfam" id="PF19579">
    <property type="entry name" value="FtsL_2"/>
    <property type="match status" value="1"/>
</dbReference>
<keyword evidence="1" id="KW-0175">Coiled coil</keyword>
<dbReference type="InterPro" id="IPR045755">
    <property type="entry name" value="FtsL-like"/>
</dbReference>
<feature type="coiled-coil region" evidence="1">
    <location>
        <begin position="46"/>
        <end position="73"/>
    </location>
</feature>
<reference evidence="2 3" key="1">
    <citation type="submission" date="2018-07" db="EMBL/GenBank/DDBJ databases">
        <title>Genomic Encyclopedia of Type Strains, Phase IV (KMG-IV): sequencing the most valuable type-strain genomes for metagenomic binning, comparative biology and taxonomic classification.</title>
        <authorList>
            <person name="Goeker M."/>
        </authorList>
    </citation>
    <scope>NUCLEOTIDE SEQUENCE [LARGE SCALE GENOMIC DNA]</scope>
    <source>
        <strain evidence="2 3">DSM 21410</strain>
    </source>
</reference>
<sequence length="115" mass="13058">MSKSGTKIAEVLKGSFLADSKWNRHRFFVLWLALLALISIYSGHLVEKRVQQLAQLQAEAKDLSAEFTEVRSRLMRLSTPSKVRQRAEALGLKESKEPPARILIDKKGNLLKENK</sequence>
<accession>A0A369ABE4</accession>
<dbReference type="RefSeq" id="WP_051889366.1">
    <property type="nucleotide sequence ID" value="NZ_BHZF01000001.1"/>
</dbReference>
<dbReference type="EMBL" id="QPJS01000001">
    <property type="protein sequence ID" value="RCX04744.1"/>
    <property type="molecule type" value="Genomic_DNA"/>
</dbReference>
<gene>
    <name evidence="2" type="ORF">DES35_10114</name>
</gene>
<name>A0A369ABE4_9FLAO</name>
<dbReference type="AlphaFoldDB" id="A0A369ABE4"/>
<evidence type="ECO:0000313" key="3">
    <source>
        <dbReference type="Proteomes" id="UP000253517"/>
    </source>
</evidence>
<proteinExistence type="predicted"/>